<name>A0ABV5BT35_9LEPT</name>
<evidence type="ECO:0000313" key="2">
    <source>
        <dbReference type="EMBL" id="MFB5738441.1"/>
    </source>
</evidence>
<feature type="transmembrane region" description="Helical" evidence="1">
    <location>
        <begin position="76"/>
        <end position="95"/>
    </location>
</feature>
<feature type="transmembrane region" description="Helical" evidence="1">
    <location>
        <begin position="235"/>
        <end position="258"/>
    </location>
</feature>
<protein>
    <recommendedName>
        <fullName evidence="4">DUF2029 domain-containing protein</fullName>
    </recommendedName>
</protein>
<gene>
    <name evidence="2" type="ORF">ACE5IX_18130</name>
</gene>
<feature type="transmembrane region" description="Helical" evidence="1">
    <location>
        <begin position="354"/>
        <end position="375"/>
    </location>
</feature>
<keyword evidence="3" id="KW-1185">Reference proteome</keyword>
<comment type="caution">
    <text evidence="2">The sequence shown here is derived from an EMBL/GenBank/DDBJ whole genome shotgun (WGS) entry which is preliminary data.</text>
</comment>
<dbReference type="RefSeq" id="WP_375517675.1">
    <property type="nucleotide sequence ID" value="NZ_JBHILI010000001.1"/>
</dbReference>
<proteinExistence type="predicted"/>
<accession>A0ABV5BT35</accession>
<dbReference type="Proteomes" id="UP001580391">
    <property type="component" value="Unassembled WGS sequence"/>
</dbReference>
<keyword evidence="1" id="KW-0812">Transmembrane</keyword>
<feature type="transmembrane region" description="Helical" evidence="1">
    <location>
        <begin position="206"/>
        <end position="229"/>
    </location>
</feature>
<feature type="transmembrane region" description="Helical" evidence="1">
    <location>
        <begin position="153"/>
        <end position="185"/>
    </location>
</feature>
<organism evidence="2 3">
    <name type="scientific">Leptospira wolffii</name>
    <dbReference type="NCBI Taxonomy" id="409998"/>
    <lineage>
        <taxon>Bacteria</taxon>
        <taxon>Pseudomonadati</taxon>
        <taxon>Spirochaetota</taxon>
        <taxon>Spirochaetia</taxon>
        <taxon>Leptospirales</taxon>
        <taxon>Leptospiraceae</taxon>
        <taxon>Leptospira</taxon>
    </lineage>
</organism>
<keyword evidence="1" id="KW-1133">Transmembrane helix</keyword>
<feature type="transmembrane region" description="Helical" evidence="1">
    <location>
        <begin position="425"/>
        <end position="442"/>
    </location>
</feature>
<reference evidence="2 3" key="1">
    <citation type="submission" date="2024-09" db="EMBL/GenBank/DDBJ databases">
        <title>Taxonomic and Genotyping Characterization of Leptospira Strains isolated from Multiple Sources in Colombia highlights the importance of intermediate species.</title>
        <authorList>
            <person name="Torres Higuera L."/>
            <person name="Rojas Tapias D."/>
            <person name="Jimenez Velasquez S."/>
            <person name="Renjifo Ibanez C."/>
        </authorList>
    </citation>
    <scope>NUCLEOTIDE SEQUENCE [LARGE SCALE GENOMIC DNA]</scope>
    <source>
        <strain evidence="2 3">Lep080</strain>
    </source>
</reference>
<feature type="transmembrane region" description="Helical" evidence="1">
    <location>
        <begin position="324"/>
        <end position="342"/>
    </location>
</feature>
<feature type="transmembrane region" description="Helical" evidence="1">
    <location>
        <begin position="21"/>
        <end position="39"/>
    </location>
</feature>
<feature type="transmembrane region" description="Helical" evidence="1">
    <location>
        <begin position="387"/>
        <end position="405"/>
    </location>
</feature>
<dbReference type="EMBL" id="JBHILJ010000015">
    <property type="protein sequence ID" value="MFB5738441.1"/>
    <property type="molecule type" value="Genomic_DNA"/>
</dbReference>
<evidence type="ECO:0000256" key="1">
    <source>
        <dbReference type="SAM" id="Phobius"/>
    </source>
</evidence>
<sequence>MNHFRKYILSFEFGDKTRISAWTAVGLGYMFIFGYFEVANDNRSLGAWGFLSGFSVLILLYAVISLLGQTAQSEKLYFWSGLGIRMFLVFLSPVFEDDWARYLWDGFQTSRFGSPYGPIPQDFFGDREPIHAEILSRINHPDWPTIYGPVLEIYFFLIHFLFPWKLAALKFFLLIPDLFLFYWIRGKYGRNSGIMYWWNPVLLKETFLNGHPDIIGVSILFFAFSLAGSKRFRTAAFFSGLATAVKGFALIFLPLLIFESFRKRFGLSVFTGVVVSFSLGFLLPYTVFFLSSDGTDLGVVSRFANGFEFFPLGYILLRYMGEGIARFAWGLILLSGILILLKCRKSYKLRREEIMAASFFLFFFFSPVLNAWYLLWSLPFLFAGKRLFWPGWILFFLAQASYLNFANLGEWDLVLEKGYYAHPGWLVGLAGFGCVLPFLLWIRSRFFRRNSLRG</sequence>
<evidence type="ECO:0008006" key="4">
    <source>
        <dbReference type="Google" id="ProtNLM"/>
    </source>
</evidence>
<evidence type="ECO:0000313" key="3">
    <source>
        <dbReference type="Proteomes" id="UP001580391"/>
    </source>
</evidence>
<keyword evidence="1" id="KW-0472">Membrane</keyword>
<feature type="transmembrane region" description="Helical" evidence="1">
    <location>
        <begin position="45"/>
        <end position="64"/>
    </location>
</feature>
<feature type="transmembrane region" description="Helical" evidence="1">
    <location>
        <begin position="265"/>
        <end position="287"/>
    </location>
</feature>